<gene>
    <name evidence="2" type="ORF">CVIRNUC_003629</name>
</gene>
<keyword evidence="1" id="KW-0812">Transmembrane</keyword>
<dbReference type="EMBL" id="CAUYUE010000004">
    <property type="protein sequence ID" value="CAK0769081.1"/>
    <property type="molecule type" value="Genomic_DNA"/>
</dbReference>
<keyword evidence="3" id="KW-1185">Reference proteome</keyword>
<evidence type="ECO:0000313" key="2">
    <source>
        <dbReference type="EMBL" id="CAK0769081.1"/>
    </source>
</evidence>
<organism evidence="2 3">
    <name type="scientific">Coccomyxa viridis</name>
    <dbReference type="NCBI Taxonomy" id="1274662"/>
    <lineage>
        <taxon>Eukaryota</taxon>
        <taxon>Viridiplantae</taxon>
        <taxon>Chlorophyta</taxon>
        <taxon>core chlorophytes</taxon>
        <taxon>Trebouxiophyceae</taxon>
        <taxon>Trebouxiophyceae incertae sedis</taxon>
        <taxon>Coccomyxaceae</taxon>
        <taxon>Coccomyxa</taxon>
    </lineage>
</organism>
<proteinExistence type="predicted"/>
<keyword evidence="1" id="KW-0472">Membrane</keyword>
<name>A0AAV1I3G3_9CHLO</name>
<dbReference type="Proteomes" id="UP001314263">
    <property type="component" value="Unassembled WGS sequence"/>
</dbReference>
<feature type="transmembrane region" description="Helical" evidence="1">
    <location>
        <begin position="157"/>
        <end position="182"/>
    </location>
</feature>
<evidence type="ECO:0000256" key="1">
    <source>
        <dbReference type="SAM" id="Phobius"/>
    </source>
</evidence>
<evidence type="ECO:0000313" key="3">
    <source>
        <dbReference type="Proteomes" id="UP001314263"/>
    </source>
</evidence>
<dbReference type="AlphaFoldDB" id="A0AAV1I3G3"/>
<accession>A0AAV1I3G3</accession>
<protein>
    <submittedName>
        <fullName evidence="2">Uncharacterized protein</fullName>
    </submittedName>
</protein>
<sequence length="221" mass="24041">MCENTTLASLVFRNDNRAIDRFVERTMPLAGNSTAFRDWNATLQHALTVSWDRNASRCQPLKVPKGCRGTRDEARELHHMVTMQRAVCASGVSGESNYTVELGFTHCFTQYPQNTTCASHALACLQNLTASHDPTQGLVEKWVGNAARARAIRDSTIALVSVAVVMTLIMGALALSIGGAAAGEVAGSGLSRELPWVFGFFSRSREAPRVLEVQFQGLDAR</sequence>
<reference evidence="2 3" key="1">
    <citation type="submission" date="2023-10" db="EMBL/GenBank/DDBJ databases">
        <authorList>
            <person name="Maclean D."/>
            <person name="Macfadyen A."/>
        </authorList>
    </citation>
    <scope>NUCLEOTIDE SEQUENCE [LARGE SCALE GENOMIC DNA]</scope>
</reference>
<keyword evidence="1" id="KW-1133">Transmembrane helix</keyword>
<comment type="caution">
    <text evidence="2">The sequence shown here is derived from an EMBL/GenBank/DDBJ whole genome shotgun (WGS) entry which is preliminary data.</text>
</comment>